<keyword evidence="1" id="KW-0812">Transmembrane</keyword>
<dbReference type="WBParaSite" id="Hba_01770">
    <property type="protein sequence ID" value="Hba_01770"/>
    <property type="gene ID" value="Hba_01770"/>
</dbReference>
<protein>
    <submittedName>
        <fullName evidence="3">Uncharacterized protein</fullName>
    </submittedName>
</protein>
<feature type="transmembrane region" description="Helical" evidence="1">
    <location>
        <begin position="6"/>
        <end position="26"/>
    </location>
</feature>
<dbReference type="Proteomes" id="UP000095283">
    <property type="component" value="Unplaced"/>
</dbReference>
<keyword evidence="2" id="KW-1185">Reference proteome</keyword>
<keyword evidence="1" id="KW-1133">Transmembrane helix</keyword>
<keyword evidence="1" id="KW-0472">Membrane</keyword>
<reference evidence="3" key="1">
    <citation type="submission" date="2016-11" db="UniProtKB">
        <authorList>
            <consortium name="WormBaseParasite"/>
        </authorList>
    </citation>
    <scope>IDENTIFICATION</scope>
</reference>
<evidence type="ECO:0000256" key="1">
    <source>
        <dbReference type="SAM" id="Phobius"/>
    </source>
</evidence>
<proteinExistence type="predicted"/>
<evidence type="ECO:0000313" key="2">
    <source>
        <dbReference type="Proteomes" id="UP000095283"/>
    </source>
</evidence>
<evidence type="ECO:0000313" key="3">
    <source>
        <dbReference type="WBParaSite" id="Hba_01770"/>
    </source>
</evidence>
<sequence length="27" mass="3223">MDYPVPGYLSLFLYSFIIISILYSLFF</sequence>
<dbReference type="AlphaFoldDB" id="A0A1I7WAP7"/>
<accession>A0A1I7WAP7</accession>
<name>A0A1I7WAP7_HETBA</name>
<organism evidence="2 3">
    <name type="scientific">Heterorhabditis bacteriophora</name>
    <name type="common">Entomopathogenic nematode worm</name>
    <dbReference type="NCBI Taxonomy" id="37862"/>
    <lineage>
        <taxon>Eukaryota</taxon>
        <taxon>Metazoa</taxon>
        <taxon>Ecdysozoa</taxon>
        <taxon>Nematoda</taxon>
        <taxon>Chromadorea</taxon>
        <taxon>Rhabditida</taxon>
        <taxon>Rhabditina</taxon>
        <taxon>Rhabditomorpha</taxon>
        <taxon>Strongyloidea</taxon>
        <taxon>Heterorhabditidae</taxon>
        <taxon>Heterorhabditis</taxon>
    </lineage>
</organism>